<feature type="domain" description="CWH43-like N-terminal" evidence="9">
    <location>
        <begin position="23"/>
        <end position="146"/>
    </location>
</feature>
<reference evidence="11" key="1">
    <citation type="submission" date="2013-02" db="EMBL/GenBank/DDBJ databases">
        <authorList>
            <person name="Hughes D."/>
        </authorList>
    </citation>
    <scope>NUCLEOTIDE SEQUENCE</scope>
    <source>
        <strain>Durham</strain>
        <strain evidence="11">NC isolate 2 -- Noor lab</strain>
    </source>
</reference>
<keyword evidence="4 8" id="KW-0812">Transmembrane</keyword>
<dbReference type="Pfam" id="PF10277">
    <property type="entry name" value="Frag1"/>
    <property type="match status" value="1"/>
</dbReference>
<evidence type="ECO:0000256" key="1">
    <source>
        <dbReference type="ARBA" id="ARBA00004653"/>
    </source>
</evidence>
<dbReference type="AlphaFoldDB" id="T1H7H5"/>
<feature type="transmembrane region" description="Helical" evidence="8">
    <location>
        <begin position="23"/>
        <end position="47"/>
    </location>
</feature>
<dbReference type="Proteomes" id="UP000015102">
    <property type="component" value="Unassembled WGS sequence"/>
</dbReference>
<reference evidence="10" key="2">
    <citation type="submission" date="2015-06" db="UniProtKB">
        <authorList>
            <consortium name="EnsemblMetazoa"/>
        </authorList>
    </citation>
    <scope>IDENTIFICATION</scope>
</reference>
<dbReference type="PANTHER" id="PTHR12892:SF11">
    <property type="entry name" value="POST-GPI ATTACHMENT TO PROTEINS FACTOR 2"/>
    <property type="match status" value="1"/>
</dbReference>
<accession>T1H7H5</accession>
<keyword evidence="11" id="KW-1185">Reference proteome</keyword>
<evidence type="ECO:0000313" key="10">
    <source>
        <dbReference type="EnsemblMetazoa" id="MESCA012712-PA"/>
    </source>
</evidence>
<dbReference type="GO" id="GO:0005789">
    <property type="term" value="C:endoplasmic reticulum membrane"/>
    <property type="evidence" value="ECO:0007669"/>
    <property type="project" value="TreeGrafter"/>
</dbReference>
<dbReference type="GO" id="GO:0000139">
    <property type="term" value="C:Golgi membrane"/>
    <property type="evidence" value="ECO:0007669"/>
    <property type="project" value="UniProtKB-SubCell"/>
</dbReference>
<keyword evidence="7 8" id="KW-0472">Membrane</keyword>
<dbReference type="PANTHER" id="PTHR12892">
    <property type="entry name" value="FGF RECEPTOR ACTIVATING PROTEIN 1"/>
    <property type="match status" value="1"/>
</dbReference>
<organism evidence="10 11">
    <name type="scientific">Megaselia scalaris</name>
    <name type="common">Humpbacked fly</name>
    <name type="synonym">Phora scalaris</name>
    <dbReference type="NCBI Taxonomy" id="36166"/>
    <lineage>
        <taxon>Eukaryota</taxon>
        <taxon>Metazoa</taxon>
        <taxon>Ecdysozoa</taxon>
        <taxon>Arthropoda</taxon>
        <taxon>Hexapoda</taxon>
        <taxon>Insecta</taxon>
        <taxon>Pterygota</taxon>
        <taxon>Neoptera</taxon>
        <taxon>Endopterygota</taxon>
        <taxon>Diptera</taxon>
        <taxon>Brachycera</taxon>
        <taxon>Muscomorpha</taxon>
        <taxon>Platypezoidea</taxon>
        <taxon>Phoridae</taxon>
        <taxon>Megaseliini</taxon>
        <taxon>Megaselia</taxon>
    </lineage>
</organism>
<evidence type="ECO:0000256" key="2">
    <source>
        <dbReference type="ARBA" id="ARBA00007414"/>
    </source>
</evidence>
<dbReference type="InterPro" id="IPR019402">
    <property type="entry name" value="CWH43_N"/>
</dbReference>
<evidence type="ECO:0000256" key="5">
    <source>
        <dbReference type="ARBA" id="ARBA00022989"/>
    </source>
</evidence>
<dbReference type="GO" id="GO:0006506">
    <property type="term" value="P:GPI anchor biosynthetic process"/>
    <property type="evidence" value="ECO:0007669"/>
    <property type="project" value="UniProtKB-KW"/>
</dbReference>
<evidence type="ECO:0000256" key="7">
    <source>
        <dbReference type="ARBA" id="ARBA00023136"/>
    </source>
</evidence>
<dbReference type="STRING" id="36166.T1H7H5"/>
<dbReference type="HOGENOM" id="CLU_1782115_0_0_1"/>
<evidence type="ECO:0000256" key="3">
    <source>
        <dbReference type="ARBA" id="ARBA00022502"/>
    </source>
</evidence>
<evidence type="ECO:0000259" key="9">
    <source>
        <dbReference type="Pfam" id="PF10277"/>
    </source>
</evidence>
<protein>
    <recommendedName>
        <fullName evidence="9">CWH43-like N-terminal domain-containing protein</fullName>
    </recommendedName>
</protein>
<proteinExistence type="inferred from homology"/>
<comment type="subcellular location">
    <subcellularLocation>
        <location evidence="1">Golgi apparatus membrane</location>
        <topology evidence="1">Multi-pass membrane protein</topology>
    </subcellularLocation>
</comment>
<keyword evidence="6" id="KW-0333">Golgi apparatus</keyword>
<keyword evidence="5 8" id="KW-1133">Transmembrane helix</keyword>
<evidence type="ECO:0000256" key="4">
    <source>
        <dbReference type="ARBA" id="ARBA00022692"/>
    </source>
</evidence>
<keyword evidence="3" id="KW-0337">GPI-anchor biosynthesis</keyword>
<dbReference type="InterPro" id="IPR039545">
    <property type="entry name" value="PGAP2"/>
</dbReference>
<evidence type="ECO:0000313" key="11">
    <source>
        <dbReference type="Proteomes" id="UP000015102"/>
    </source>
</evidence>
<dbReference type="OMA" id="NACINIH"/>
<evidence type="ECO:0000256" key="6">
    <source>
        <dbReference type="ARBA" id="ARBA00023034"/>
    </source>
</evidence>
<dbReference type="EnsemblMetazoa" id="MESCA012712-RA">
    <property type="protein sequence ID" value="MESCA012712-PA"/>
    <property type="gene ID" value="MESCA012712"/>
</dbReference>
<name>T1H7H5_MEGSC</name>
<evidence type="ECO:0000256" key="8">
    <source>
        <dbReference type="SAM" id="Phobius"/>
    </source>
</evidence>
<sequence length="146" mass="17015">MLPTYEKLGSSTQPIVRIPFGKFAIYVVSLPLFSFLFCVIWCLIFYFERSTATHCSVANYLPSISAAIGNYQPQRFIWQLAICIHFRLIVAKVYLDFFIEVIRKDQMHLAKFATFLNTIENFALLFLSLWTSSESYEIHKISFSIF</sequence>
<comment type="similarity">
    <text evidence="2">Belongs to the PGAP2 family.</text>
</comment>